<comment type="caution">
    <text evidence="4">The sequence shown here is derived from an EMBL/GenBank/DDBJ whole genome shotgun (WGS) entry which is preliminary data.</text>
</comment>
<name>A0A7Y9KH88_9MICO</name>
<accession>A0A7Y9KH88</accession>
<keyword evidence="1 2" id="KW-0808">Transferase</keyword>
<evidence type="ECO:0000313" key="4">
    <source>
        <dbReference type="EMBL" id="NYE19237.1"/>
    </source>
</evidence>
<keyword evidence="5" id="KW-1185">Reference proteome</keyword>
<organism evidence="4 5">
    <name type="scientific">Microbacterium immunditiarum</name>
    <dbReference type="NCBI Taxonomy" id="337480"/>
    <lineage>
        <taxon>Bacteria</taxon>
        <taxon>Bacillati</taxon>
        <taxon>Actinomycetota</taxon>
        <taxon>Actinomycetes</taxon>
        <taxon>Micrococcales</taxon>
        <taxon>Microbacteriaceae</taxon>
        <taxon>Microbacterium</taxon>
    </lineage>
</organism>
<feature type="transmembrane region" description="Helical" evidence="3">
    <location>
        <begin position="200"/>
        <end position="218"/>
    </location>
</feature>
<gene>
    <name evidence="4" type="ORF">BJ991_001265</name>
</gene>
<dbReference type="RefSeq" id="WP_179488430.1">
    <property type="nucleotide sequence ID" value="NZ_JACCBV010000001.1"/>
</dbReference>
<evidence type="ECO:0000256" key="2">
    <source>
        <dbReference type="RuleBase" id="RU003750"/>
    </source>
</evidence>
<feature type="transmembrane region" description="Helical" evidence="3">
    <location>
        <begin position="176"/>
        <end position="194"/>
    </location>
</feature>
<dbReference type="GO" id="GO:0016780">
    <property type="term" value="F:phosphotransferase activity, for other substituted phosphate groups"/>
    <property type="evidence" value="ECO:0007669"/>
    <property type="project" value="InterPro"/>
</dbReference>
<feature type="transmembrane region" description="Helical" evidence="3">
    <location>
        <begin position="31"/>
        <end position="51"/>
    </location>
</feature>
<evidence type="ECO:0000313" key="5">
    <source>
        <dbReference type="Proteomes" id="UP000576969"/>
    </source>
</evidence>
<sequence>MGIVQWVPWWFAVVGFAALAGVSALSPLSLIGVAAGIAYLVVSSLLLALGLRRRGAARFGQANIVTATRSVLVGLITAIVVSSFTESVSTPLLVSLSAIALALDGVDGYVARRTSSESELGAQFDMEVDAFLLLVLSVYCGPIVGWWVLAFGLMRYAFVAAGLVLAWMRTPLPPRYWRKAVAAICGVALTVVASRLFPEVVAMGVALAALALLVESFARDVTWLTRTHLSRVNRSGIRLVSTEEASTEEA</sequence>
<keyword evidence="3" id="KW-0472">Membrane</keyword>
<keyword evidence="3" id="KW-0812">Transmembrane</keyword>
<protein>
    <submittedName>
        <fullName evidence="4">Phosphatidylglycerophosphate synthase</fullName>
    </submittedName>
</protein>
<evidence type="ECO:0000256" key="3">
    <source>
        <dbReference type="SAM" id="Phobius"/>
    </source>
</evidence>
<dbReference type="InterPro" id="IPR048254">
    <property type="entry name" value="CDP_ALCOHOL_P_TRANSF_CS"/>
</dbReference>
<reference evidence="4 5" key="1">
    <citation type="submission" date="2020-07" db="EMBL/GenBank/DDBJ databases">
        <title>Sequencing the genomes of 1000 actinobacteria strains.</title>
        <authorList>
            <person name="Klenk H.-P."/>
        </authorList>
    </citation>
    <scope>NUCLEOTIDE SEQUENCE [LARGE SCALE GENOMIC DNA]</scope>
    <source>
        <strain evidence="4 5">DSM 24662</strain>
    </source>
</reference>
<dbReference type="Proteomes" id="UP000576969">
    <property type="component" value="Unassembled WGS sequence"/>
</dbReference>
<dbReference type="GO" id="GO:0008654">
    <property type="term" value="P:phospholipid biosynthetic process"/>
    <property type="evidence" value="ECO:0007669"/>
    <property type="project" value="InterPro"/>
</dbReference>
<proteinExistence type="inferred from homology"/>
<dbReference type="GO" id="GO:0016020">
    <property type="term" value="C:membrane"/>
    <property type="evidence" value="ECO:0007669"/>
    <property type="project" value="InterPro"/>
</dbReference>
<comment type="similarity">
    <text evidence="2">Belongs to the CDP-alcohol phosphatidyltransferase class-I family.</text>
</comment>
<feature type="transmembrane region" description="Helical" evidence="3">
    <location>
        <begin position="7"/>
        <end position="25"/>
    </location>
</feature>
<feature type="transmembrane region" description="Helical" evidence="3">
    <location>
        <begin position="63"/>
        <end position="84"/>
    </location>
</feature>
<dbReference type="PROSITE" id="PS00379">
    <property type="entry name" value="CDP_ALCOHOL_P_TRANSF"/>
    <property type="match status" value="1"/>
</dbReference>
<dbReference type="Pfam" id="PF01066">
    <property type="entry name" value="CDP-OH_P_transf"/>
    <property type="match status" value="1"/>
</dbReference>
<dbReference type="InterPro" id="IPR043130">
    <property type="entry name" value="CDP-OH_PTrfase_TM_dom"/>
</dbReference>
<feature type="transmembrane region" description="Helical" evidence="3">
    <location>
        <begin position="153"/>
        <end position="169"/>
    </location>
</feature>
<dbReference type="Gene3D" id="1.20.120.1760">
    <property type="match status" value="1"/>
</dbReference>
<keyword evidence="3" id="KW-1133">Transmembrane helix</keyword>
<dbReference type="EMBL" id="JACCBV010000001">
    <property type="protein sequence ID" value="NYE19237.1"/>
    <property type="molecule type" value="Genomic_DNA"/>
</dbReference>
<dbReference type="InterPro" id="IPR000462">
    <property type="entry name" value="CDP-OH_P_trans"/>
</dbReference>
<dbReference type="AlphaFoldDB" id="A0A7Y9KH88"/>
<evidence type="ECO:0000256" key="1">
    <source>
        <dbReference type="ARBA" id="ARBA00022679"/>
    </source>
</evidence>